<evidence type="ECO:0000313" key="3">
    <source>
        <dbReference type="Proteomes" id="UP000702209"/>
    </source>
</evidence>
<feature type="transmembrane region" description="Helical" evidence="1">
    <location>
        <begin position="92"/>
        <end position="113"/>
    </location>
</feature>
<evidence type="ECO:0000313" key="2">
    <source>
        <dbReference type="EMBL" id="MBF6300271.1"/>
    </source>
</evidence>
<accession>A0ABS0CUI9</accession>
<dbReference type="RefSeq" id="WP_195131518.1">
    <property type="nucleotide sequence ID" value="NZ_JADLQX010000017.1"/>
</dbReference>
<evidence type="ECO:0008006" key="4">
    <source>
        <dbReference type="Google" id="ProtNLM"/>
    </source>
</evidence>
<feature type="transmembrane region" description="Helical" evidence="1">
    <location>
        <begin position="61"/>
        <end position="80"/>
    </location>
</feature>
<proteinExistence type="predicted"/>
<evidence type="ECO:0000256" key="1">
    <source>
        <dbReference type="SAM" id="Phobius"/>
    </source>
</evidence>
<keyword evidence="1" id="KW-0812">Transmembrane</keyword>
<keyword evidence="1" id="KW-1133">Transmembrane helix</keyword>
<protein>
    <recommendedName>
        <fullName evidence="4">DUF1109 domain-containing protein</fullName>
    </recommendedName>
</protein>
<organism evidence="2 3">
    <name type="scientific">Nocardia amamiensis</name>
    <dbReference type="NCBI Taxonomy" id="404578"/>
    <lineage>
        <taxon>Bacteria</taxon>
        <taxon>Bacillati</taxon>
        <taxon>Actinomycetota</taxon>
        <taxon>Actinomycetes</taxon>
        <taxon>Mycobacteriales</taxon>
        <taxon>Nocardiaceae</taxon>
        <taxon>Nocardia</taxon>
    </lineage>
</organism>
<feature type="transmembrane region" description="Helical" evidence="1">
    <location>
        <begin position="28"/>
        <end position="49"/>
    </location>
</feature>
<dbReference type="Proteomes" id="UP000702209">
    <property type="component" value="Unassembled WGS sequence"/>
</dbReference>
<dbReference type="EMBL" id="JADLQX010000017">
    <property type="protein sequence ID" value="MBF6300271.1"/>
    <property type="molecule type" value="Genomic_DNA"/>
</dbReference>
<gene>
    <name evidence="2" type="ORF">IU459_22380</name>
</gene>
<keyword evidence="3" id="KW-1185">Reference proteome</keyword>
<keyword evidence="1" id="KW-0472">Membrane</keyword>
<comment type="caution">
    <text evidence="2">The sequence shown here is derived from an EMBL/GenBank/DDBJ whole genome shotgun (WGS) entry which is preliminary data.</text>
</comment>
<sequence length="159" mass="16955">MRRPPIETSHEHGVPAERGQHAATAPGFAVLMSSVLGVAAMLCVHFDRAPLIGSLTSADQLIWLVIGGIVLSVSLLVWAIKTLYLVGREHRWSWKVIAVPTVVLAGLVAGLVFRPAGFDSERQGMEQVAVETLRADGPNTRRDLNVSGLDAATVRGAEG</sequence>
<reference evidence="2 3" key="1">
    <citation type="submission" date="2020-10" db="EMBL/GenBank/DDBJ databases">
        <title>Identification of Nocardia species via Next-generation sequencing and recognition of intraspecies genetic diversity.</title>
        <authorList>
            <person name="Li P."/>
            <person name="Li P."/>
            <person name="Lu B."/>
        </authorList>
    </citation>
    <scope>NUCLEOTIDE SEQUENCE [LARGE SCALE GENOMIC DNA]</scope>
    <source>
        <strain evidence="2 3">BJ06-0157</strain>
    </source>
</reference>
<name>A0ABS0CUI9_9NOCA</name>